<dbReference type="AlphaFoldDB" id="A0A016S0C4"/>
<proteinExistence type="predicted"/>
<protein>
    <submittedName>
        <fullName evidence="1">Uncharacterized protein</fullName>
    </submittedName>
</protein>
<keyword evidence="2" id="KW-1185">Reference proteome</keyword>
<organism evidence="1 2">
    <name type="scientific">Ancylostoma ceylanicum</name>
    <dbReference type="NCBI Taxonomy" id="53326"/>
    <lineage>
        <taxon>Eukaryota</taxon>
        <taxon>Metazoa</taxon>
        <taxon>Ecdysozoa</taxon>
        <taxon>Nematoda</taxon>
        <taxon>Chromadorea</taxon>
        <taxon>Rhabditida</taxon>
        <taxon>Rhabditina</taxon>
        <taxon>Rhabditomorpha</taxon>
        <taxon>Strongyloidea</taxon>
        <taxon>Ancylostomatidae</taxon>
        <taxon>Ancylostomatinae</taxon>
        <taxon>Ancylostoma</taxon>
    </lineage>
</organism>
<name>A0A016S0C4_9BILA</name>
<evidence type="ECO:0000313" key="1">
    <source>
        <dbReference type="EMBL" id="EYB84065.1"/>
    </source>
</evidence>
<comment type="caution">
    <text evidence="1">The sequence shown here is derived from an EMBL/GenBank/DDBJ whole genome shotgun (WGS) entry which is preliminary data.</text>
</comment>
<evidence type="ECO:0000313" key="2">
    <source>
        <dbReference type="Proteomes" id="UP000024635"/>
    </source>
</evidence>
<accession>A0A016S0C4</accession>
<dbReference type="EMBL" id="JARK01001659">
    <property type="protein sequence ID" value="EYB84065.1"/>
    <property type="molecule type" value="Genomic_DNA"/>
</dbReference>
<reference evidence="2" key="1">
    <citation type="journal article" date="2015" name="Nat. Genet.">
        <title>The genome and transcriptome of the zoonotic hookworm Ancylostoma ceylanicum identify infection-specific gene families.</title>
        <authorList>
            <person name="Schwarz E.M."/>
            <person name="Hu Y."/>
            <person name="Antoshechkin I."/>
            <person name="Miller M.M."/>
            <person name="Sternberg P.W."/>
            <person name="Aroian R.V."/>
        </authorList>
    </citation>
    <scope>NUCLEOTIDE SEQUENCE</scope>
    <source>
        <strain evidence="2">HY135</strain>
    </source>
</reference>
<sequence length="89" mass="9652">MVRIVHIHCARPPTAMALTGASGRWKAGMAATGILVSLQVGRNSLCFSHICDVLTLYFTTRTSAPSRGFELVLPLTASFLCKLALQKYL</sequence>
<dbReference type="Proteomes" id="UP000024635">
    <property type="component" value="Unassembled WGS sequence"/>
</dbReference>
<gene>
    <name evidence="1" type="primary">Acey_s0323.g2480</name>
    <name evidence="1" type="ORF">Y032_0323g2480</name>
</gene>